<dbReference type="Gene3D" id="3.30.160.250">
    <property type="match status" value="1"/>
</dbReference>
<gene>
    <name evidence="1" type="ORF">A2867_00820</name>
</gene>
<dbReference type="AlphaFoldDB" id="A0A1F5JLI0"/>
<name>A0A1F5JLI0_9BACT</name>
<evidence type="ECO:0000313" key="2">
    <source>
        <dbReference type="Proteomes" id="UP000177555"/>
    </source>
</evidence>
<dbReference type="Proteomes" id="UP000177555">
    <property type="component" value="Unassembled WGS sequence"/>
</dbReference>
<protein>
    <recommendedName>
        <fullName evidence="3">HicB-like antitoxin of toxin-antitoxin system domain-containing protein</fullName>
    </recommendedName>
</protein>
<organism evidence="1 2">
    <name type="scientific">Candidatus Daviesbacteria bacterium RIFCSPHIGHO2_01_FULL_40_11</name>
    <dbReference type="NCBI Taxonomy" id="1797762"/>
    <lineage>
        <taxon>Bacteria</taxon>
        <taxon>Candidatus Daviesiibacteriota</taxon>
    </lineage>
</organism>
<comment type="caution">
    <text evidence="1">The sequence shown here is derived from an EMBL/GenBank/DDBJ whole genome shotgun (WGS) entry which is preliminary data.</text>
</comment>
<proteinExistence type="predicted"/>
<evidence type="ECO:0008006" key="3">
    <source>
        <dbReference type="Google" id="ProtNLM"/>
    </source>
</evidence>
<accession>A0A1F5JLI0</accession>
<evidence type="ECO:0000313" key="1">
    <source>
        <dbReference type="EMBL" id="OGE29497.1"/>
    </source>
</evidence>
<dbReference type="InterPro" id="IPR035069">
    <property type="entry name" value="TTHA1013/TTHA0281-like"/>
</dbReference>
<dbReference type="SUPFAM" id="SSF143100">
    <property type="entry name" value="TTHA1013/TTHA0281-like"/>
    <property type="match status" value="1"/>
</dbReference>
<reference evidence="1 2" key="1">
    <citation type="journal article" date="2016" name="Nat. Commun.">
        <title>Thousands of microbial genomes shed light on interconnected biogeochemical processes in an aquifer system.</title>
        <authorList>
            <person name="Anantharaman K."/>
            <person name="Brown C.T."/>
            <person name="Hug L.A."/>
            <person name="Sharon I."/>
            <person name="Castelle C.J."/>
            <person name="Probst A.J."/>
            <person name="Thomas B.C."/>
            <person name="Singh A."/>
            <person name="Wilkins M.J."/>
            <person name="Karaoz U."/>
            <person name="Brodie E.L."/>
            <person name="Williams K.H."/>
            <person name="Hubbard S.S."/>
            <person name="Banfield J.F."/>
        </authorList>
    </citation>
    <scope>NUCLEOTIDE SEQUENCE [LARGE SCALE GENOMIC DNA]</scope>
</reference>
<sequence length="103" mass="11277">MNIQIPVTIKLMKDRESKSAPWVAYTPELDVASCGPTVAKAKQNLAEAVGIVLRGAAEDGNLKDLLLESGFEIDKSKVKPPKVSLDKFTLQLNSEQSRQIWPA</sequence>
<dbReference type="EMBL" id="MFCP01000005">
    <property type="protein sequence ID" value="OGE29497.1"/>
    <property type="molecule type" value="Genomic_DNA"/>
</dbReference>